<reference evidence="4" key="2">
    <citation type="submission" date="2014-12" db="EMBL/GenBank/DDBJ databases">
        <authorList>
            <person name="Smet A."/>
        </authorList>
    </citation>
    <scope>NUCLEOTIDE SEQUENCE [LARGE SCALE GENOMIC DNA]</scope>
</reference>
<protein>
    <submittedName>
        <fullName evidence="1">Uncharacterized protein</fullName>
    </submittedName>
</protein>
<evidence type="ECO:0000313" key="4">
    <source>
        <dbReference type="Proteomes" id="UP000038622"/>
    </source>
</evidence>
<evidence type="ECO:0000313" key="3">
    <source>
        <dbReference type="EMBL" id="CRF43939.1"/>
    </source>
</evidence>
<evidence type="ECO:0000313" key="6">
    <source>
        <dbReference type="Proteomes" id="UP000045175"/>
    </source>
</evidence>
<organism evidence="1 4">
    <name type="scientific">Helicobacter ailurogastricus</name>
    <dbReference type="NCBI Taxonomy" id="1578720"/>
    <lineage>
        <taxon>Bacteria</taxon>
        <taxon>Pseudomonadati</taxon>
        <taxon>Campylobacterota</taxon>
        <taxon>Epsilonproteobacteria</taxon>
        <taxon>Campylobacterales</taxon>
        <taxon>Helicobacteraceae</taxon>
        <taxon>Helicobacter</taxon>
    </lineage>
</organism>
<proteinExistence type="predicted"/>
<reference evidence="5 6" key="3">
    <citation type="submission" date="2014-12" db="EMBL/GenBank/DDBJ databases">
        <authorList>
            <person name="Jaenicke S."/>
        </authorList>
    </citation>
    <scope>NUCLEOTIDE SEQUENCE [LARGE SCALE GENOMIC DNA]</scope>
</reference>
<dbReference type="Proteomes" id="UP000038622">
    <property type="component" value="Unassembled WGS sequence"/>
</dbReference>
<dbReference type="EMBL" id="CDMN01000021">
    <property type="protein sequence ID" value="CRF43939.1"/>
    <property type="molecule type" value="Genomic_DNA"/>
</dbReference>
<evidence type="ECO:0000313" key="5">
    <source>
        <dbReference type="Proteomes" id="UP000041394"/>
    </source>
</evidence>
<name>A0A0K2X6T5_9HELI</name>
<dbReference type="Proteomes" id="UP000041394">
    <property type="component" value="Unassembled WGS sequence"/>
</dbReference>
<reference evidence="1" key="1">
    <citation type="submission" date="2014-12" db="EMBL/GenBank/DDBJ databases">
        <title>Whole genome sequences of four Staphylococcus schleiferi canine isolates.</title>
        <authorList>
            <person name="Misic A.M."/>
            <person name="Cain C."/>
            <person name="Morris D.O."/>
            <person name="Rankin S."/>
            <person name="Beiting D."/>
        </authorList>
    </citation>
    <scope>NUCLEOTIDE SEQUENCE</scope>
    <source>
        <strain evidence="1">ASB11</strain>
        <strain evidence="2">ASB13</strain>
        <strain evidence="3">ASB9</strain>
    </source>
</reference>
<dbReference type="STRING" id="1578720.HAL011_01710"/>
<keyword evidence="4" id="KW-1185">Reference proteome</keyword>
<dbReference type="EMBL" id="CDMH01000068">
    <property type="protein sequence ID" value="CRF43386.1"/>
    <property type="molecule type" value="Genomic_DNA"/>
</dbReference>
<accession>A0A0K2X6T5</accession>
<sequence length="54" mass="6072">MNKLCNREGFACGRIAYTQENPNPNLQHTPNNCPLSLSQNRNPLVTFRVGVKNT</sequence>
<evidence type="ECO:0000313" key="1">
    <source>
        <dbReference type="EMBL" id="CRF40414.1"/>
    </source>
</evidence>
<evidence type="ECO:0000313" key="2">
    <source>
        <dbReference type="EMBL" id="CRF43386.1"/>
    </source>
</evidence>
<dbReference type="Proteomes" id="UP000045175">
    <property type="component" value="Unassembled WGS sequence"/>
</dbReference>
<dbReference type="EMBL" id="CDML01000006">
    <property type="protein sequence ID" value="CRF40414.1"/>
    <property type="molecule type" value="Genomic_DNA"/>
</dbReference>
<dbReference type="AlphaFoldDB" id="A0A0K2X6T5"/>
<gene>
    <name evidence="1" type="ORF">HAL011_01710</name>
    <name evidence="2" type="ORF">HAL013_16230</name>
    <name evidence="3" type="ORF">HAL09_05030</name>
</gene>